<feature type="chain" id="PRO_5012790900" evidence="1">
    <location>
        <begin position="16"/>
        <end position="144"/>
    </location>
</feature>
<reference evidence="2" key="1">
    <citation type="journal article" date="2009" name="PLoS Genet.">
        <title>Sequencing, mapping, and analysis of 27,455 maize full-length cDNAs.</title>
        <authorList>
            <person name="Soderlund C."/>
            <person name="Descour A."/>
            <person name="Kudrna D."/>
            <person name="Bomhoff M."/>
            <person name="Boyd L."/>
            <person name="Currie J."/>
            <person name="Angelova A."/>
            <person name="Collura K."/>
            <person name="Wissotski M."/>
            <person name="Ashley E."/>
            <person name="Morrow D."/>
            <person name="Fernandes J."/>
            <person name="Walbot V."/>
            <person name="Yu Y."/>
        </authorList>
    </citation>
    <scope>NUCLEOTIDE SEQUENCE</scope>
    <source>
        <strain evidence="2">B73</strain>
    </source>
</reference>
<dbReference type="PROSITE" id="PS51257">
    <property type="entry name" value="PROKAR_LIPOPROTEIN"/>
    <property type="match status" value="1"/>
</dbReference>
<evidence type="ECO:0000256" key="1">
    <source>
        <dbReference type="SAM" id="SignalP"/>
    </source>
</evidence>
<feature type="signal peptide" evidence="1">
    <location>
        <begin position="1"/>
        <end position="15"/>
    </location>
</feature>
<organism evidence="2">
    <name type="scientific">Zea mays</name>
    <name type="common">Maize</name>
    <dbReference type="NCBI Taxonomy" id="4577"/>
    <lineage>
        <taxon>Eukaryota</taxon>
        <taxon>Viridiplantae</taxon>
        <taxon>Streptophyta</taxon>
        <taxon>Embryophyta</taxon>
        <taxon>Tracheophyta</taxon>
        <taxon>Spermatophyta</taxon>
        <taxon>Magnoliopsida</taxon>
        <taxon>Liliopsida</taxon>
        <taxon>Poales</taxon>
        <taxon>Poaceae</taxon>
        <taxon>PACMAD clade</taxon>
        <taxon>Panicoideae</taxon>
        <taxon>Andropogonodae</taxon>
        <taxon>Andropogoneae</taxon>
        <taxon>Tripsacinae</taxon>
        <taxon>Zea</taxon>
    </lineage>
</organism>
<dbReference type="KEGG" id="zma:100502413"/>
<proteinExistence type="evidence at transcript level"/>
<evidence type="ECO:0000313" key="2">
    <source>
        <dbReference type="EMBL" id="ACR38403.1"/>
    </source>
</evidence>
<name>C4JB53_MAIZE</name>
<sequence>MVNRVLIVVATSVSCLEVSPDHWRGAGGLGARDWWLETPEFLTGVEQAAIRTTPLLGVFPHQDLSMTTSLNSSCRPLHIALFTSNSHAWRTDQESLWRVLRHWVLVASPSCLVGGREMRRVVDLFSNDRDSILLYQFGQEDRSH</sequence>
<dbReference type="EMBL" id="BT088050">
    <property type="protein sequence ID" value="ACR38403.1"/>
    <property type="molecule type" value="mRNA"/>
</dbReference>
<dbReference type="GeneID" id="100502413"/>
<dbReference type="RefSeq" id="NP_001183820.1">
    <property type="nucleotide sequence ID" value="NM_001196891.1"/>
</dbReference>
<dbReference type="AlphaFoldDB" id="C4JB53"/>
<accession>C4JB53</accession>
<protein>
    <submittedName>
        <fullName evidence="2">Uncharacterized protein</fullName>
    </submittedName>
</protein>
<keyword evidence="1" id="KW-0732">Signal</keyword>